<gene>
    <name evidence="8" type="ORF">P3W85_42415</name>
</gene>
<keyword evidence="3" id="KW-1003">Cell membrane</keyword>
<evidence type="ECO:0000256" key="4">
    <source>
        <dbReference type="ARBA" id="ARBA00022692"/>
    </source>
</evidence>
<organism evidence="8 9">
    <name type="scientific">Cupriavidus basilensis</name>
    <dbReference type="NCBI Taxonomy" id="68895"/>
    <lineage>
        <taxon>Bacteria</taxon>
        <taxon>Pseudomonadati</taxon>
        <taxon>Pseudomonadota</taxon>
        <taxon>Betaproteobacteria</taxon>
        <taxon>Burkholderiales</taxon>
        <taxon>Burkholderiaceae</taxon>
        <taxon>Cupriavidus</taxon>
    </lineage>
</organism>
<proteinExistence type="predicted"/>
<dbReference type="RefSeq" id="WP_276269217.1">
    <property type="nucleotide sequence ID" value="NZ_JARJLM010000687.1"/>
</dbReference>
<feature type="transmembrane region" description="Helical" evidence="7">
    <location>
        <begin position="166"/>
        <end position="186"/>
    </location>
</feature>
<evidence type="ECO:0000256" key="5">
    <source>
        <dbReference type="ARBA" id="ARBA00022989"/>
    </source>
</evidence>
<feature type="transmembrane region" description="Helical" evidence="7">
    <location>
        <begin position="261"/>
        <end position="280"/>
    </location>
</feature>
<feature type="transmembrane region" description="Helical" evidence="7">
    <location>
        <begin position="230"/>
        <end position="249"/>
    </location>
</feature>
<comment type="subcellular location">
    <subcellularLocation>
        <location evidence="1">Membrane</location>
        <topology evidence="1">Multi-pass membrane protein</topology>
    </subcellularLocation>
</comment>
<comment type="caution">
    <text evidence="8">The sequence shown here is derived from an EMBL/GenBank/DDBJ whole genome shotgun (WGS) entry which is preliminary data.</text>
</comment>
<evidence type="ECO:0000256" key="2">
    <source>
        <dbReference type="ARBA" id="ARBA00022448"/>
    </source>
</evidence>
<feature type="transmembrane region" description="Helical" evidence="7">
    <location>
        <begin position="198"/>
        <end position="218"/>
    </location>
</feature>
<feature type="transmembrane region" description="Helical" evidence="7">
    <location>
        <begin position="96"/>
        <end position="116"/>
    </location>
</feature>
<feature type="transmembrane region" description="Helical" evidence="7">
    <location>
        <begin position="64"/>
        <end position="84"/>
    </location>
</feature>
<evidence type="ECO:0000313" key="8">
    <source>
        <dbReference type="EMBL" id="MDF3839547.1"/>
    </source>
</evidence>
<evidence type="ECO:0000256" key="3">
    <source>
        <dbReference type="ARBA" id="ARBA00022475"/>
    </source>
</evidence>
<dbReference type="InterPro" id="IPR004776">
    <property type="entry name" value="Mem_transp_PIN-like"/>
</dbReference>
<dbReference type="PANTHER" id="PTHR36838:SF3">
    <property type="entry name" value="TRANSPORTER AUXIN EFFLUX CARRIER EC FAMILY"/>
    <property type="match status" value="1"/>
</dbReference>
<keyword evidence="4 7" id="KW-0812">Transmembrane</keyword>
<accession>A0ABT6B529</accession>
<evidence type="ECO:0000256" key="6">
    <source>
        <dbReference type="ARBA" id="ARBA00023136"/>
    </source>
</evidence>
<keyword evidence="5 7" id="KW-1133">Transmembrane helix</keyword>
<reference evidence="8 9" key="1">
    <citation type="submission" date="2023-03" db="EMBL/GenBank/DDBJ databases">
        <title>Draft assemblies of triclosan tolerant bacteria isolated from returned activated sludge.</title>
        <authorList>
            <person name="Van Hamelsveld S."/>
        </authorList>
    </citation>
    <scope>NUCLEOTIDE SEQUENCE [LARGE SCALE GENOMIC DNA]</scope>
    <source>
        <strain evidence="8 9">GW210010_S58</strain>
    </source>
</reference>
<evidence type="ECO:0000256" key="7">
    <source>
        <dbReference type="SAM" id="Phobius"/>
    </source>
</evidence>
<feature type="transmembrane region" description="Helical" evidence="7">
    <location>
        <begin position="6"/>
        <end position="22"/>
    </location>
</feature>
<dbReference type="Proteomes" id="UP001216674">
    <property type="component" value="Unassembled WGS sequence"/>
</dbReference>
<keyword evidence="9" id="KW-1185">Reference proteome</keyword>
<keyword evidence="2" id="KW-0813">Transport</keyword>
<feature type="transmembrane region" description="Helical" evidence="7">
    <location>
        <begin position="292"/>
        <end position="313"/>
    </location>
</feature>
<keyword evidence="6 7" id="KW-0472">Membrane</keyword>
<protein>
    <submittedName>
        <fullName evidence="8">AEC family transporter</fullName>
    </submittedName>
</protein>
<name>A0ABT6B529_9BURK</name>
<sequence length="319" mass="33386">MLAILAIVAPIYIVILIGFAMTRSGLFAKADMRVFGKFVINLALPVLLFRALSQRQLGDVLNVGYLLAYFAGSCAVIGLGYFWCRRISGLNPAISAFHTMGMACSNSGFVGYPILLLTAAPVAGVSLALNMTVENLFVIPFLLFLAEHRHGGTGRWRVLGRSLARLLCNPMIIGLLCGVAVSGTGLTLPAPVTRTVDMLAASSSALSLFVIGGTLVGLPMRAHGSRMAPILAGKLVLHPLMVFLAMAALPVLGLGEVEPSLRTAAVLMAAMPMMSIYATLGQVYGQEDFGAVTLLATTVASFFTLSALLLVLGGPGGFA</sequence>
<dbReference type="PANTHER" id="PTHR36838">
    <property type="entry name" value="AUXIN EFFLUX CARRIER FAMILY PROTEIN"/>
    <property type="match status" value="1"/>
</dbReference>
<evidence type="ECO:0000256" key="1">
    <source>
        <dbReference type="ARBA" id="ARBA00004141"/>
    </source>
</evidence>
<dbReference type="Pfam" id="PF03547">
    <property type="entry name" value="Mem_trans"/>
    <property type="match status" value="1"/>
</dbReference>
<feature type="transmembrane region" description="Helical" evidence="7">
    <location>
        <begin position="122"/>
        <end position="145"/>
    </location>
</feature>
<evidence type="ECO:0000313" key="9">
    <source>
        <dbReference type="Proteomes" id="UP001216674"/>
    </source>
</evidence>
<dbReference type="EMBL" id="JARJLM010000687">
    <property type="protein sequence ID" value="MDF3839547.1"/>
    <property type="molecule type" value="Genomic_DNA"/>
</dbReference>
<feature type="transmembrane region" description="Helical" evidence="7">
    <location>
        <begin position="34"/>
        <end position="52"/>
    </location>
</feature>